<proteinExistence type="predicted"/>
<evidence type="ECO:0000313" key="2">
    <source>
        <dbReference type="Proteomes" id="UP000886824"/>
    </source>
</evidence>
<dbReference type="Gene3D" id="3.40.30.10">
    <property type="entry name" value="Glutaredoxin"/>
    <property type="match status" value="1"/>
</dbReference>
<dbReference type="SUPFAM" id="SSF52833">
    <property type="entry name" value="Thioredoxin-like"/>
    <property type="match status" value="1"/>
</dbReference>
<reference evidence="1" key="2">
    <citation type="submission" date="2021-04" db="EMBL/GenBank/DDBJ databases">
        <authorList>
            <person name="Gilroy R."/>
        </authorList>
    </citation>
    <scope>NUCLEOTIDE SEQUENCE</scope>
    <source>
        <strain evidence="1">CHK33-7979</strain>
    </source>
</reference>
<dbReference type="AlphaFoldDB" id="A0A9D1Z5T9"/>
<dbReference type="EMBL" id="DXCX01000015">
    <property type="protein sequence ID" value="HIY72576.1"/>
    <property type="molecule type" value="Genomic_DNA"/>
</dbReference>
<dbReference type="InterPro" id="IPR036249">
    <property type="entry name" value="Thioredoxin-like_sf"/>
</dbReference>
<accession>A0A9D1Z5T9</accession>
<gene>
    <name evidence="1" type="ORF">H9826_01195</name>
</gene>
<dbReference type="Proteomes" id="UP000886824">
    <property type="component" value="Unassembled WGS sequence"/>
</dbReference>
<evidence type="ECO:0000313" key="1">
    <source>
        <dbReference type="EMBL" id="HIY72576.1"/>
    </source>
</evidence>
<sequence>MKEILLFYLPGCPHCKLAFQFQKELIAAHPSWESIPVRTVDESRERALADSYDYYYVPTYYVDGQKVHEGHAERSDVERVFRLAAGED</sequence>
<reference evidence="1" key="1">
    <citation type="journal article" date="2021" name="PeerJ">
        <title>Extensive microbial diversity within the chicken gut microbiome revealed by metagenomics and culture.</title>
        <authorList>
            <person name="Gilroy R."/>
            <person name="Ravi A."/>
            <person name="Getino M."/>
            <person name="Pursley I."/>
            <person name="Horton D.L."/>
            <person name="Alikhan N.F."/>
            <person name="Baker D."/>
            <person name="Gharbi K."/>
            <person name="Hall N."/>
            <person name="Watson M."/>
            <person name="Adriaenssens E.M."/>
            <person name="Foster-Nyarko E."/>
            <person name="Jarju S."/>
            <person name="Secka A."/>
            <person name="Antonio M."/>
            <person name="Oren A."/>
            <person name="Chaudhuri R.R."/>
            <person name="La Ragione R."/>
            <person name="Hildebrand F."/>
            <person name="Pallen M.J."/>
        </authorList>
    </citation>
    <scope>NUCLEOTIDE SEQUENCE</scope>
    <source>
        <strain evidence="1">CHK33-7979</strain>
    </source>
</reference>
<comment type="caution">
    <text evidence="1">The sequence shown here is derived from an EMBL/GenBank/DDBJ whole genome shotgun (WGS) entry which is preliminary data.</text>
</comment>
<protein>
    <submittedName>
        <fullName evidence="1">Thioredoxin</fullName>
    </submittedName>
</protein>
<name>A0A9D1Z5T9_9FIRM</name>
<organism evidence="1 2">
    <name type="scientific">Candidatus Intestinimonas merdavium</name>
    <dbReference type="NCBI Taxonomy" id="2838622"/>
    <lineage>
        <taxon>Bacteria</taxon>
        <taxon>Bacillati</taxon>
        <taxon>Bacillota</taxon>
        <taxon>Clostridia</taxon>
        <taxon>Eubacteriales</taxon>
        <taxon>Intestinimonas</taxon>
    </lineage>
</organism>